<evidence type="ECO:0000256" key="1">
    <source>
        <dbReference type="ARBA" id="ARBA00001933"/>
    </source>
</evidence>
<dbReference type="InterPro" id="IPR029066">
    <property type="entry name" value="PLP-binding_barrel"/>
</dbReference>
<dbReference type="GO" id="GO:0008836">
    <property type="term" value="F:diaminopimelate decarboxylase activity"/>
    <property type="evidence" value="ECO:0007669"/>
    <property type="project" value="UniProtKB-UniRule"/>
</dbReference>
<gene>
    <name evidence="5 11" type="primary">lysA</name>
    <name evidence="11" type="ORF">JCR33_15845</name>
</gene>
<dbReference type="AlphaFoldDB" id="A0A934MMD5"/>
<feature type="binding site" evidence="5">
    <location>
        <position position="375"/>
    </location>
    <ligand>
        <name>substrate</name>
    </ligand>
</feature>
<dbReference type="Proteomes" id="UP000609531">
    <property type="component" value="Unassembled WGS sequence"/>
</dbReference>
<dbReference type="InterPro" id="IPR022657">
    <property type="entry name" value="De-COase2_CS"/>
</dbReference>
<dbReference type="EC" id="4.1.1.20" evidence="5 6"/>
<dbReference type="InterPro" id="IPR022643">
    <property type="entry name" value="De-COase2_C"/>
</dbReference>
<dbReference type="SUPFAM" id="SSF51419">
    <property type="entry name" value="PLP-binding barrel"/>
    <property type="match status" value="1"/>
</dbReference>
<feature type="binding site" evidence="5">
    <location>
        <position position="320"/>
    </location>
    <ligand>
        <name>substrate</name>
    </ligand>
</feature>
<dbReference type="NCBIfam" id="TIGR01048">
    <property type="entry name" value="lysA"/>
    <property type="match status" value="1"/>
</dbReference>
<dbReference type="EMBL" id="JAEKJA010000013">
    <property type="protein sequence ID" value="MBJ3777179.1"/>
    <property type="molecule type" value="Genomic_DNA"/>
</dbReference>
<feature type="binding site" evidence="5">
    <location>
        <position position="280"/>
    </location>
    <ligand>
        <name>substrate</name>
    </ligand>
</feature>
<dbReference type="PANTHER" id="PTHR43727:SF2">
    <property type="entry name" value="GROUP IV DECARBOXYLASE"/>
    <property type="match status" value="1"/>
</dbReference>
<feature type="domain" description="Orn/DAP/Arg decarboxylase 2 N-terminal" evidence="10">
    <location>
        <begin position="36"/>
        <end position="284"/>
    </location>
</feature>
<evidence type="ECO:0000259" key="10">
    <source>
        <dbReference type="Pfam" id="PF02784"/>
    </source>
</evidence>
<dbReference type="GO" id="GO:0030170">
    <property type="term" value="F:pyridoxal phosphate binding"/>
    <property type="evidence" value="ECO:0007669"/>
    <property type="project" value="UniProtKB-UniRule"/>
</dbReference>
<dbReference type="Gene3D" id="2.40.37.10">
    <property type="entry name" value="Lyase, Ornithine Decarboxylase, Chain A, domain 1"/>
    <property type="match status" value="1"/>
</dbReference>
<feature type="modified residue" description="N6-(pyridoxal phosphate)lysine" evidence="5 7">
    <location>
        <position position="62"/>
    </location>
</feature>
<name>A0A934MMD5_9HYPH</name>
<comment type="caution">
    <text evidence="11">The sequence shown here is derived from an EMBL/GenBank/DDBJ whole genome shotgun (WGS) entry which is preliminary data.</text>
</comment>
<evidence type="ECO:0000256" key="5">
    <source>
        <dbReference type="HAMAP-Rule" id="MF_02120"/>
    </source>
</evidence>
<evidence type="ECO:0000259" key="9">
    <source>
        <dbReference type="Pfam" id="PF00278"/>
    </source>
</evidence>
<evidence type="ECO:0000256" key="4">
    <source>
        <dbReference type="ARBA" id="ARBA00023239"/>
    </source>
</evidence>
<dbReference type="InterPro" id="IPR009006">
    <property type="entry name" value="Ala_racemase/Decarboxylase_C"/>
</dbReference>
<feature type="binding site" evidence="5">
    <location>
        <begin position="277"/>
        <end position="280"/>
    </location>
    <ligand>
        <name>pyridoxal 5'-phosphate</name>
        <dbReference type="ChEBI" id="CHEBI:597326"/>
    </ligand>
</feature>
<dbReference type="InterPro" id="IPR022653">
    <property type="entry name" value="De-COase2_pyr-phos_BS"/>
</dbReference>
<comment type="cofactor">
    <cofactor evidence="1 5 7 8">
        <name>pyridoxal 5'-phosphate</name>
        <dbReference type="ChEBI" id="CHEBI:597326"/>
    </cofactor>
</comment>
<feature type="active site" description="Proton donor" evidence="7">
    <location>
        <position position="346"/>
    </location>
</feature>
<evidence type="ECO:0000256" key="3">
    <source>
        <dbReference type="ARBA" id="ARBA00022898"/>
    </source>
</evidence>
<keyword evidence="5" id="KW-0028">Amino-acid biosynthesis</keyword>
<dbReference type="SUPFAM" id="SSF50621">
    <property type="entry name" value="Alanine racemase C-terminal domain-like"/>
    <property type="match status" value="1"/>
</dbReference>
<protein>
    <recommendedName>
        <fullName evidence="5 6">Diaminopimelate decarboxylase</fullName>
        <shortName evidence="5">DAP decarboxylase</shortName>
        <shortName evidence="5">DAPDC</shortName>
        <ecNumber evidence="5 6">4.1.1.20</ecNumber>
    </recommendedName>
</protein>
<sequence length="439" mass="46404">MHHFALLDGVLHAEDVPLPAIAKAVGTPCYIYSAATFVRHYRVFAGALAAAGVPHLVCYAMKANSNQAVLSLLAHEGAGMDVVSGGELMRAQAAGVPGERIVFSGVGKTDAELAAALDAGILCFNAESESELFRLSAIAVEKGIRAPVSLRVNPDVDAKTHAKIATGASETKFGIPVSRARGIYAEAAALPGLKVSGVDMHIGSQITSLDPFGHAFQVLGDLLDALRSDGHAIDHIDLGGGLGVPYEVARPDPPLPEEYAALVARHANRFGCRVILEPGRMIAANAGILLTRVIHRKTGEAKTFLVADAAMNDLIRPTLYDAHHEVWSVERRPGEEEPVDIVGPVCETGDYLALGRPMPPVERGDLLAIMTAGAYGAVQASTYNTRTLVPEVLVSGHRFHVVRPAFAPAEQIARESVPDWIDEASAAAGLPEACAEERR</sequence>
<feature type="binding site" evidence="5">
    <location>
        <position position="241"/>
    </location>
    <ligand>
        <name>pyridoxal 5'-phosphate</name>
        <dbReference type="ChEBI" id="CHEBI:597326"/>
    </ligand>
</feature>
<keyword evidence="2 5" id="KW-0210">Decarboxylase</keyword>
<feature type="binding site" evidence="5">
    <location>
        <position position="375"/>
    </location>
    <ligand>
        <name>pyridoxal 5'-phosphate</name>
        <dbReference type="ChEBI" id="CHEBI:597326"/>
    </ligand>
</feature>
<feature type="binding site" evidence="5">
    <location>
        <position position="347"/>
    </location>
    <ligand>
        <name>substrate</name>
    </ligand>
</feature>
<evidence type="ECO:0000256" key="7">
    <source>
        <dbReference type="PIRSR" id="PIRSR600183-50"/>
    </source>
</evidence>
<dbReference type="PROSITE" id="PS00879">
    <property type="entry name" value="ODR_DC_2_2"/>
    <property type="match status" value="1"/>
</dbReference>
<accession>A0A934MMD5</accession>
<dbReference type="Pfam" id="PF00278">
    <property type="entry name" value="Orn_DAP_Arg_deC"/>
    <property type="match status" value="1"/>
</dbReference>
<evidence type="ECO:0000256" key="6">
    <source>
        <dbReference type="NCBIfam" id="TIGR01048"/>
    </source>
</evidence>
<dbReference type="RefSeq" id="WP_198883082.1">
    <property type="nucleotide sequence ID" value="NZ_JAEKJA010000013.1"/>
</dbReference>
<comment type="similarity">
    <text evidence="5">Belongs to the Orn/Lys/Arg decarboxylase class-II family. LysA subfamily.</text>
</comment>
<comment type="subunit">
    <text evidence="5">Homodimer.</text>
</comment>
<organism evidence="11 12">
    <name type="scientific">Acuticoccus mangrovi</name>
    <dbReference type="NCBI Taxonomy" id="2796142"/>
    <lineage>
        <taxon>Bacteria</taxon>
        <taxon>Pseudomonadati</taxon>
        <taxon>Pseudomonadota</taxon>
        <taxon>Alphaproteobacteria</taxon>
        <taxon>Hyphomicrobiales</taxon>
        <taxon>Amorphaceae</taxon>
        <taxon>Acuticoccus</taxon>
    </lineage>
</organism>
<comment type="pathway">
    <text evidence="5 8">Amino-acid biosynthesis; L-lysine biosynthesis via DAP pathway; L-lysine from DL-2,6-diaminopimelate: step 1/1.</text>
</comment>
<dbReference type="Pfam" id="PF02784">
    <property type="entry name" value="Orn_Arg_deC_N"/>
    <property type="match status" value="1"/>
</dbReference>
<feature type="domain" description="Orn/DAP/Arg decarboxylase 2 C-terminal" evidence="9">
    <location>
        <begin position="30"/>
        <end position="373"/>
    </location>
</feature>
<keyword evidence="3 5" id="KW-0663">Pyridoxal phosphate</keyword>
<dbReference type="InterPro" id="IPR002986">
    <property type="entry name" value="DAP_deCOOHase_LysA"/>
</dbReference>
<keyword evidence="12" id="KW-1185">Reference proteome</keyword>
<dbReference type="PANTHER" id="PTHR43727">
    <property type="entry name" value="DIAMINOPIMELATE DECARBOXYLASE"/>
    <property type="match status" value="1"/>
</dbReference>
<dbReference type="FunFam" id="3.20.20.10:FF:000003">
    <property type="entry name" value="Diaminopimelate decarboxylase"/>
    <property type="match status" value="1"/>
</dbReference>
<dbReference type="PROSITE" id="PS00878">
    <property type="entry name" value="ODR_DC_2_1"/>
    <property type="match status" value="1"/>
</dbReference>
<feature type="binding site" evidence="5">
    <location>
        <position position="316"/>
    </location>
    <ligand>
        <name>substrate</name>
    </ligand>
</feature>
<proteinExistence type="inferred from homology"/>
<dbReference type="PRINTS" id="PR01181">
    <property type="entry name" value="DAPDCRBXLASE"/>
</dbReference>
<comment type="catalytic activity">
    <reaction evidence="5 8">
        <text>meso-2,6-diaminopimelate + H(+) = L-lysine + CO2</text>
        <dbReference type="Rhea" id="RHEA:15101"/>
        <dbReference type="ChEBI" id="CHEBI:15378"/>
        <dbReference type="ChEBI" id="CHEBI:16526"/>
        <dbReference type="ChEBI" id="CHEBI:32551"/>
        <dbReference type="ChEBI" id="CHEBI:57791"/>
        <dbReference type="EC" id="4.1.1.20"/>
    </reaction>
</comment>
<evidence type="ECO:0000256" key="2">
    <source>
        <dbReference type="ARBA" id="ARBA00022793"/>
    </source>
</evidence>
<keyword evidence="5 8" id="KW-0457">Lysine biosynthesis</keyword>
<dbReference type="InterPro" id="IPR022644">
    <property type="entry name" value="De-COase2_N"/>
</dbReference>
<dbReference type="GO" id="GO:0009089">
    <property type="term" value="P:lysine biosynthetic process via diaminopimelate"/>
    <property type="evidence" value="ECO:0007669"/>
    <property type="project" value="UniProtKB-UniRule"/>
</dbReference>
<dbReference type="Gene3D" id="3.20.20.10">
    <property type="entry name" value="Alanine racemase"/>
    <property type="match status" value="1"/>
</dbReference>
<evidence type="ECO:0000313" key="12">
    <source>
        <dbReference type="Proteomes" id="UP000609531"/>
    </source>
</evidence>
<evidence type="ECO:0000313" key="11">
    <source>
        <dbReference type="EMBL" id="MBJ3777179.1"/>
    </source>
</evidence>
<dbReference type="CDD" id="cd06828">
    <property type="entry name" value="PLPDE_III_DapDC"/>
    <property type="match status" value="1"/>
</dbReference>
<dbReference type="PRINTS" id="PR01179">
    <property type="entry name" value="ODADCRBXLASE"/>
</dbReference>
<dbReference type="HAMAP" id="MF_02120">
    <property type="entry name" value="LysA"/>
    <property type="match status" value="1"/>
</dbReference>
<keyword evidence="4 5" id="KW-0456">Lyase</keyword>
<evidence type="ECO:0000256" key="8">
    <source>
        <dbReference type="RuleBase" id="RU003738"/>
    </source>
</evidence>
<reference evidence="11" key="1">
    <citation type="submission" date="2020-12" db="EMBL/GenBank/DDBJ databases">
        <title>Bacterial taxonomy.</title>
        <authorList>
            <person name="Pan X."/>
        </authorList>
    </citation>
    <scope>NUCLEOTIDE SEQUENCE</scope>
    <source>
        <strain evidence="11">B2012</strain>
    </source>
</reference>
<comment type="function">
    <text evidence="5">Specifically catalyzes the decarboxylation of meso-diaminopimelate (meso-DAP) to L-lysine.</text>
</comment>
<dbReference type="InterPro" id="IPR000183">
    <property type="entry name" value="Orn/DAP/Arg_de-COase"/>
</dbReference>